<dbReference type="Proteomes" id="UP001302719">
    <property type="component" value="Chromosome"/>
</dbReference>
<keyword evidence="3" id="KW-1185">Reference proteome</keyword>
<sequence>MDEWLKRFEQKTLSQSPGAEQETGNMVFFRGGCAGLVNDRSNEVDGVGNGALYVSPRLPSILGP</sequence>
<evidence type="ECO:0000313" key="3">
    <source>
        <dbReference type="Proteomes" id="UP001302719"/>
    </source>
</evidence>
<feature type="region of interest" description="Disordered" evidence="1">
    <location>
        <begin position="1"/>
        <end position="21"/>
    </location>
</feature>
<evidence type="ECO:0000313" key="2">
    <source>
        <dbReference type="EMBL" id="WNM59937.1"/>
    </source>
</evidence>
<evidence type="ECO:0000256" key="1">
    <source>
        <dbReference type="SAM" id="MobiDB-lite"/>
    </source>
</evidence>
<feature type="compositionally biased region" description="Polar residues" evidence="1">
    <location>
        <begin position="11"/>
        <end position="21"/>
    </location>
</feature>
<organism evidence="2 3">
    <name type="scientific">Candidatus Nitrospira allomarina</name>
    <dbReference type="NCBI Taxonomy" id="3020900"/>
    <lineage>
        <taxon>Bacteria</taxon>
        <taxon>Pseudomonadati</taxon>
        <taxon>Nitrospirota</taxon>
        <taxon>Nitrospiria</taxon>
        <taxon>Nitrospirales</taxon>
        <taxon>Nitrospiraceae</taxon>
        <taxon>Nitrospira</taxon>
    </lineage>
</organism>
<name>A0AA96JTV2_9BACT</name>
<gene>
    <name evidence="2" type="ORF">PP769_09320</name>
</gene>
<dbReference type="RefSeq" id="WP_312646833.1">
    <property type="nucleotide sequence ID" value="NZ_CP116967.1"/>
</dbReference>
<accession>A0AA96JTV2</accession>
<protein>
    <submittedName>
        <fullName evidence="2">Uncharacterized protein</fullName>
    </submittedName>
</protein>
<reference evidence="2 3" key="1">
    <citation type="submission" date="2023-01" db="EMBL/GenBank/DDBJ databases">
        <title>Cultivation and genomic characterization of new, ubiquitous marine nitrite-oxidizing bacteria from the Nitrospirales.</title>
        <authorList>
            <person name="Mueller A.J."/>
            <person name="Daebeler A."/>
            <person name="Herbold C.W."/>
            <person name="Kirkegaard R.H."/>
            <person name="Daims H."/>
        </authorList>
    </citation>
    <scope>NUCLEOTIDE SEQUENCE [LARGE SCALE GENOMIC DNA]</scope>
    <source>
        <strain evidence="2 3">VA</strain>
    </source>
</reference>
<proteinExistence type="predicted"/>
<dbReference type="EMBL" id="CP116967">
    <property type="protein sequence ID" value="WNM59937.1"/>
    <property type="molecule type" value="Genomic_DNA"/>
</dbReference>
<dbReference type="AlphaFoldDB" id="A0AA96JTV2"/>
<feature type="compositionally biased region" description="Basic and acidic residues" evidence="1">
    <location>
        <begin position="1"/>
        <end position="10"/>
    </location>
</feature>
<dbReference type="KEGG" id="nall:PP769_09320"/>